<comment type="caution">
    <text evidence="10">The sequence shown here is derived from an EMBL/GenBank/DDBJ whole genome shotgun (WGS) entry which is preliminary data.</text>
</comment>
<evidence type="ECO:0000256" key="7">
    <source>
        <dbReference type="PROSITE-ProRule" id="PRU00433"/>
    </source>
</evidence>
<accession>A0ABT5KUH2</accession>
<gene>
    <name evidence="10" type="ORF">PRZ01_12875</name>
</gene>
<dbReference type="InterPro" id="IPR009056">
    <property type="entry name" value="Cyt_c-like_dom"/>
</dbReference>
<dbReference type="Gene3D" id="1.10.760.10">
    <property type="entry name" value="Cytochrome c-like domain"/>
    <property type="match status" value="2"/>
</dbReference>
<feature type="domain" description="Cytochrome c" evidence="9">
    <location>
        <begin position="255"/>
        <end position="453"/>
    </location>
</feature>
<protein>
    <submittedName>
        <fullName evidence="10">Cytochrome c peroxidase</fullName>
    </submittedName>
</protein>
<evidence type="ECO:0000256" key="5">
    <source>
        <dbReference type="ARBA" id="ARBA00023002"/>
    </source>
</evidence>
<keyword evidence="6 7" id="KW-0408">Iron</keyword>
<dbReference type="Proteomes" id="UP001219862">
    <property type="component" value="Unassembled WGS sequence"/>
</dbReference>
<dbReference type="PANTHER" id="PTHR30600:SF10">
    <property type="entry name" value="BLL6722 PROTEIN"/>
    <property type="match status" value="1"/>
</dbReference>
<dbReference type="InterPro" id="IPR004852">
    <property type="entry name" value="Di-haem_cyt_c_peroxidsae"/>
</dbReference>
<keyword evidence="4" id="KW-0732">Signal</keyword>
<dbReference type="GO" id="GO:0004601">
    <property type="term" value="F:peroxidase activity"/>
    <property type="evidence" value="ECO:0007669"/>
    <property type="project" value="UniProtKB-KW"/>
</dbReference>
<evidence type="ECO:0000313" key="10">
    <source>
        <dbReference type="EMBL" id="MDC8786085.1"/>
    </source>
</evidence>
<keyword evidence="3 7" id="KW-0479">Metal-binding</keyword>
<dbReference type="Pfam" id="PF03150">
    <property type="entry name" value="CCP_MauG"/>
    <property type="match status" value="1"/>
</dbReference>
<feature type="domain" description="Cytochrome c" evidence="9">
    <location>
        <begin position="72"/>
        <end position="180"/>
    </location>
</feature>
<keyword evidence="5" id="KW-0560">Oxidoreductase</keyword>
<evidence type="ECO:0000256" key="1">
    <source>
        <dbReference type="ARBA" id="ARBA00004196"/>
    </source>
</evidence>
<proteinExistence type="predicted"/>
<keyword evidence="10" id="KW-0575">Peroxidase</keyword>
<evidence type="ECO:0000256" key="4">
    <source>
        <dbReference type="ARBA" id="ARBA00022729"/>
    </source>
</evidence>
<feature type="compositionally biased region" description="Low complexity" evidence="8">
    <location>
        <begin position="55"/>
        <end position="71"/>
    </location>
</feature>
<keyword evidence="2 7" id="KW-0349">Heme</keyword>
<dbReference type="InterPro" id="IPR051395">
    <property type="entry name" value="Cytochrome_c_Peroxidase/MauG"/>
</dbReference>
<keyword evidence="11" id="KW-1185">Reference proteome</keyword>
<dbReference type="InterPro" id="IPR036909">
    <property type="entry name" value="Cyt_c-like_dom_sf"/>
</dbReference>
<dbReference type="SUPFAM" id="SSF46626">
    <property type="entry name" value="Cytochrome c"/>
    <property type="match status" value="2"/>
</dbReference>
<evidence type="ECO:0000259" key="9">
    <source>
        <dbReference type="PROSITE" id="PS51007"/>
    </source>
</evidence>
<dbReference type="EMBL" id="JAQQXS010000010">
    <property type="protein sequence ID" value="MDC8786085.1"/>
    <property type="molecule type" value="Genomic_DNA"/>
</dbReference>
<sequence>MPDHKESHIQAPLFNTAAKALKIQCIAYCALLLAACGGGDAPTRVQSESTSAGRSALAASPHSAPSTPPLSLSAQVGQKLFFDASLSASGAMSCATCHDPQHAYGPPNARAVQLGGPKLNSAGLRAVPSLRYKLATPAYSNEQFDPDGAGAPAPGGGFTWDGRANSLAEQAALPLLSPLEMANASPEAVVKKVQAGAYAPLFLQAFGPQAFANGATAFANITAALQAFQKEDPSFRPYSSKFDLYNQRGLGKLSTAELRGKAVFNDPNSGNCAACHLPDLNQFTDHLFAAIGPPRNSAIPANAILSYMDLGLCGPARRDLKPAHAKEANPYCGMFKTPTLRNVATRSVFFHNGVITSLEQAIRFYNTRDTNPEIWYPTVGGKPVKTPSADFPTYGLITQQYRGGKVQKFNDLPAKYHANIDTQMPQDGRKAGSKPPLSEQNIADLLCFLKTLTDDYVAPASEPSTGPCVN</sequence>
<feature type="region of interest" description="Disordered" evidence="8">
    <location>
        <begin position="43"/>
        <end position="71"/>
    </location>
</feature>
<organism evidence="10 11">
    <name type="scientific">Roseateles koreensis</name>
    <dbReference type="NCBI Taxonomy" id="2987526"/>
    <lineage>
        <taxon>Bacteria</taxon>
        <taxon>Pseudomonadati</taxon>
        <taxon>Pseudomonadota</taxon>
        <taxon>Betaproteobacteria</taxon>
        <taxon>Burkholderiales</taxon>
        <taxon>Sphaerotilaceae</taxon>
        <taxon>Roseateles</taxon>
    </lineage>
</organism>
<evidence type="ECO:0000256" key="2">
    <source>
        <dbReference type="ARBA" id="ARBA00022617"/>
    </source>
</evidence>
<name>A0ABT5KUH2_9BURK</name>
<feature type="compositionally biased region" description="Polar residues" evidence="8">
    <location>
        <begin position="44"/>
        <end position="53"/>
    </location>
</feature>
<dbReference type="PROSITE" id="PS51007">
    <property type="entry name" value="CYTC"/>
    <property type="match status" value="2"/>
</dbReference>
<evidence type="ECO:0000313" key="11">
    <source>
        <dbReference type="Proteomes" id="UP001219862"/>
    </source>
</evidence>
<evidence type="ECO:0000256" key="8">
    <source>
        <dbReference type="SAM" id="MobiDB-lite"/>
    </source>
</evidence>
<evidence type="ECO:0000256" key="6">
    <source>
        <dbReference type="ARBA" id="ARBA00023004"/>
    </source>
</evidence>
<evidence type="ECO:0000256" key="3">
    <source>
        <dbReference type="ARBA" id="ARBA00022723"/>
    </source>
</evidence>
<dbReference type="RefSeq" id="WP_273597199.1">
    <property type="nucleotide sequence ID" value="NZ_JAQQXS010000010.1"/>
</dbReference>
<dbReference type="PANTHER" id="PTHR30600">
    <property type="entry name" value="CYTOCHROME C PEROXIDASE-RELATED"/>
    <property type="match status" value="1"/>
</dbReference>
<reference evidence="10 11" key="1">
    <citation type="submission" date="2022-10" db="EMBL/GenBank/DDBJ databases">
        <title>paucibacter sp. hw8 Genome sequencing.</title>
        <authorList>
            <person name="Park S."/>
        </authorList>
    </citation>
    <scope>NUCLEOTIDE SEQUENCE [LARGE SCALE GENOMIC DNA]</scope>
    <source>
        <strain evidence="11">hw8</strain>
    </source>
</reference>
<comment type="subcellular location">
    <subcellularLocation>
        <location evidence="1">Cell envelope</location>
    </subcellularLocation>
</comment>